<sequence length="226" mass="25917">MEFLPPTPAKRKRLALSDAAKNAICVYKRDHPSAKPEDVATEIQQRFQLDEAPARRTIYDILKESNKNWHMPQRANSISNLRQNIIITPMNAIEFIDFDEALPTGEQLTDESIIAIVTGSTESEESEEDEQEGLETVMEPTQIKDAIACGKTFLSYLEQNQLASVEEILTVMNLTDRLVDEEIKKRRQSKITEFLRQEETKEQKSRNSQVSPGWLPGFEEEYGEER</sequence>
<name>A0AAD4QV70_9BILA</name>
<comment type="caution">
    <text evidence="2">The sequence shown here is derived from an EMBL/GenBank/DDBJ whole genome shotgun (WGS) entry which is preliminary data.</text>
</comment>
<keyword evidence="3" id="KW-1185">Reference proteome</keyword>
<accession>A0AAD4QV70</accession>
<protein>
    <submittedName>
        <fullName evidence="2">Uncharacterized protein</fullName>
    </submittedName>
</protein>
<dbReference type="AlphaFoldDB" id="A0AAD4QV70"/>
<proteinExistence type="predicted"/>
<evidence type="ECO:0000313" key="2">
    <source>
        <dbReference type="EMBL" id="KAI1703345.1"/>
    </source>
</evidence>
<organism evidence="2 3">
    <name type="scientific">Ditylenchus destructor</name>
    <dbReference type="NCBI Taxonomy" id="166010"/>
    <lineage>
        <taxon>Eukaryota</taxon>
        <taxon>Metazoa</taxon>
        <taxon>Ecdysozoa</taxon>
        <taxon>Nematoda</taxon>
        <taxon>Chromadorea</taxon>
        <taxon>Rhabditida</taxon>
        <taxon>Tylenchina</taxon>
        <taxon>Tylenchomorpha</taxon>
        <taxon>Sphaerularioidea</taxon>
        <taxon>Anguinidae</taxon>
        <taxon>Anguininae</taxon>
        <taxon>Ditylenchus</taxon>
    </lineage>
</organism>
<dbReference type="EMBL" id="JAKKPZ010000084">
    <property type="protein sequence ID" value="KAI1703345.1"/>
    <property type="molecule type" value="Genomic_DNA"/>
</dbReference>
<reference evidence="2" key="1">
    <citation type="submission" date="2022-01" db="EMBL/GenBank/DDBJ databases">
        <title>Genome Sequence Resource for Two Populations of Ditylenchus destructor, the Migratory Endoparasitic Phytonematode.</title>
        <authorList>
            <person name="Zhang H."/>
            <person name="Lin R."/>
            <person name="Xie B."/>
        </authorList>
    </citation>
    <scope>NUCLEOTIDE SEQUENCE</scope>
    <source>
        <strain evidence="2">BazhouSP</strain>
    </source>
</reference>
<dbReference type="Proteomes" id="UP001201812">
    <property type="component" value="Unassembled WGS sequence"/>
</dbReference>
<evidence type="ECO:0000256" key="1">
    <source>
        <dbReference type="SAM" id="MobiDB-lite"/>
    </source>
</evidence>
<gene>
    <name evidence="2" type="ORF">DdX_14981</name>
</gene>
<feature type="region of interest" description="Disordered" evidence="1">
    <location>
        <begin position="194"/>
        <end position="226"/>
    </location>
</feature>
<feature type="compositionally biased region" description="Basic and acidic residues" evidence="1">
    <location>
        <begin position="194"/>
        <end position="205"/>
    </location>
</feature>
<evidence type="ECO:0000313" key="3">
    <source>
        <dbReference type="Proteomes" id="UP001201812"/>
    </source>
</evidence>